<keyword evidence="3" id="KW-1185">Reference proteome</keyword>
<protein>
    <submittedName>
        <fullName evidence="2">Uncharacterized protein</fullName>
    </submittedName>
</protein>
<dbReference type="EMBL" id="JAAAID010002310">
    <property type="protein sequence ID" value="KAG0007535.1"/>
    <property type="molecule type" value="Genomic_DNA"/>
</dbReference>
<proteinExistence type="predicted"/>
<accession>A0A9P6SW04</accession>
<evidence type="ECO:0000313" key="3">
    <source>
        <dbReference type="Proteomes" id="UP000703661"/>
    </source>
</evidence>
<gene>
    <name evidence="2" type="ORF">BGZ80_004560</name>
</gene>
<name>A0A9P6SW04_9FUNG</name>
<dbReference type="Proteomes" id="UP000703661">
    <property type="component" value="Unassembled WGS sequence"/>
</dbReference>
<feature type="region of interest" description="Disordered" evidence="1">
    <location>
        <begin position="169"/>
        <end position="203"/>
    </location>
</feature>
<feature type="non-terminal residue" evidence="2">
    <location>
        <position position="264"/>
    </location>
</feature>
<evidence type="ECO:0000256" key="1">
    <source>
        <dbReference type="SAM" id="MobiDB-lite"/>
    </source>
</evidence>
<reference evidence="2" key="1">
    <citation type="journal article" date="2020" name="Fungal Divers.">
        <title>Resolving the Mortierellaceae phylogeny through synthesis of multi-gene phylogenetics and phylogenomics.</title>
        <authorList>
            <person name="Vandepol N."/>
            <person name="Liber J."/>
            <person name="Desiro A."/>
            <person name="Na H."/>
            <person name="Kennedy M."/>
            <person name="Barry K."/>
            <person name="Grigoriev I.V."/>
            <person name="Miller A.N."/>
            <person name="O'Donnell K."/>
            <person name="Stajich J.E."/>
            <person name="Bonito G."/>
        </authorList>
    </citation>
    <scope>NUCLEOTIDE SEQUENCE</scope>
    <source>
        <strain evidence="2">NRRL 2769</strain>
    </source>
</reference>
<sequence length="264" mass="30667">MDAHDIHDDEVWVEKALFLPHMKSEELNRQLQLAYEHKSTFDNKENIKRALHNLSKIGLVVEDPDVKESSSPLAQHIVKSLQTSPPHFLLQLDDTTIELPRSRLLFRRISEVLGINIYVFSSRVRPILFNSQSDQSIGIFHRADSVNKVSDYVVLIASEHLHVPELEPFPLEEQEGSYQSQTPAATFRKEERQQKRPRPGEFAITQQQCRDEFKNACLEHMRTRVEATTAPVFRQKKFKKGESLDSVLTKKRHEMEQKFLAESR</sequence>
<evidence type="ECO:0000313" key="2">
    <source>
        <dbReference type="EMBL" id="KAG0007535.1"/>
    </source>
</evidence>
<dbReference type="AlphaFoldDB" id="A0A9P6SW04"/>
<comment type="caution">
    <text evidence="2">The sequence shown here is derived from an EMBL/GenBank/DDBJ whole genome shotgun (WGS) entry which is preliminary data.</text>
</comment>
<organism evidence="2 3">
    <name type="scientific">Entomortierella chlamydospora</name>
    <dbReference type="NCBI Taxonomy" id="101097"/>
    <lineage>
        <taxon>Eukaryota</taxon>
        <taxon>Fungi</taxon>
        <taxon>Fungi incertae sedis</taxon>
        <taxon>Mucoromycota</taxon>
        <taxon>Mortierellomycotina</taxon>
        <taxon>Mortierellomycetes</taxon>
        <taxon>Mortierellales</taxon>
        <taxon>Mortierellaceae</taxon>
        <taxon>Entomortierella</taxon>
    </lineage>
</organism>